<dbReference type="SUPFAM" id="SSF52540">
    <property type="entry name" value="P-loop containing nucleoside triphosphate hydrolases"/>
    <property type="match status" value="1"/>
</dbReference>
<dbReference type="InterPro" id="IPR027417">
    <property type="entry name" value="P-loop_NTPase"/>
</dbReference>
<name>A0ABN0ZNV1_9BACI</name>
<dbReference type="Pfam" id="PF00005">
    <property type="entry name" value="ABC_tran"/>
    <property type="match status" value="1"/>
</dbReference>
<protein>
    <submittedName>
        <fullName evidence="6">Metal ABC transporter ATP-binding protein</fullName>
    </submittedName>
</protein>
<dbReference type="Proteomes" id="UP001500740">
    <property type="component" value="Unassembled WGS sequence"/>
</dbReference>
<gene>
    <name evidence="6" type="ORF">GCM10008935_06160</name>
</gene>
<evidence type="ECO:0000256" key="2">
    <source>
        <dbReference type="ARBA" id="ARBA00022448"/>
    </source>
</evidence>
<dbReference type="InterPro" id="IPR017871">
    <property type="entry name" value="ABC_transporter-like_CS"/>
</dbReference>
<evidence type="ECO:0000259" key="5">
    <source>
        <dbReference type="PROSITE" id="PS50893"/>
    </source>
</evidence>
<keyword evidence="4 6" id="KW-0067">ATP-binding</keyword>
<proteinExistence type="inferred from homology"/>
<dbReference type="EMBL" id="BAAACZ010000005">
    <property type="protein sequence ID" value="GAA0454103.1"/>
    <property type="molecule type" value="Genomic_DNA"/>
</dbReference>
<dbReference type="GO" id="GO:0005524">
    <property type="term" value="F:ATP binding"/>
    <property type="evidence" value="ECO:0007669"/>
    <property type="project" value="UniProtKB-KW"/>
</dbReference>
<comment type="similarity">
    <text evidence="1">Belongs to the ABC transporter superfamily.</text>
</comment>
<evidence type="ECO:0000313" key="6">
    <source>
        <dbReference type="EMBL" id="GAA0454103.1"/>
    </source>
</evidence>
<keyword evidence="2" id="KW-0813">Transport</keyword>
<dbReference type="Gene3D" id="3.40.50.300">
    <property type="entry name" value="P-loop containing nucleotide triphosphate hydrolases"/>
    <property type="match status" value="1"/>
</dbReference>
<dbReference type="PROSITE" id="PS00211">
    <property type="entry name" value="ABC_TRANSPORTER_1"/>
    <property type="match status" value="1"/>
</dbReference>
<dbReference type="InterPro" id="IPR050153">
    <property type="entry name" value="Metal_Ion_Import_ABC"/>
</dbReference>
<dbReference type="PROSITE" id="PS50893">
    <property type="entry name" value="ABC_TRANSPORTER_2"/>
    <property type="match status" value="1"/>
</dbReference>
<evidence type="ECO:0000256" key="1">
    <source>
        <dbReference type="ARBA" id="ARBA00005417"/>
    </source>
</evidence>
<accession>A0ABN0ZNV1</accession>
<evidence type="ECO:0000313" key="7">
    <source>
        <dbReference type="Proteomes" id="UP001500740"/>
    </source>
</evidence>
<dbReference type="SMART" id="SM00382">
    <property type="entry name" value="AAA"/>
    <property type="match status" value="1"/>
</dbReference>
<evidence type="ECO:0000256" key="4">
    <source>
        <dbReference type="ARBA" id="ARBA00022840"/>
    </source>
</evidence>
<evidence type="ECO:0000256" key="3">
    <source>
        <dbReference type="ARBA" id="ARBA00022741"/>
    </source>
</evidence>
<reference evidence="6 7" key="1">
    <citation type="journal article" date="2019" name="Int. J. Syst. Evol. Microbiol.">
        <title>The Global Catalogue of Microorganisms (GCM) 10K type strain sequencing project: providing services to taxonomists for standard genome sequencing and annotation.</title>
        <authorList>
            <consortium name="The Broad Institute Genomics Platform"/>
            <consortium name="The Broad Institute Genome Sequencing Center for Infectious Disease"/>
            <person name="Wu L."/>
            <person name="Ma J."/>
        </authorList>
    </citation>
    <scope>NUCLEOTIDE SEQUENCE [LARGE SCALE GENOMIC DNA]</scope>
    <source>
        <strain evidence="6 7">JCM 14193</strain>
    </source>
</reference>
<dbReference type="InterPro" id="IPR003439">
    <property type="entry name" value="ABC_transporter-like_ATP-bd"/>
</dbReference>
<keyword evidence="3" id="KW-0547">Nucleotide-binding</keyword>
<sequence>MTSSVKVDHLSVSYHGELALDDISFEAPKQELIGIIGPNGAGKSTLIKAIMGMVPKNQGDIKVMDQSVAKVRPKIAYVPQRSMIDFDFPILVEDVVVMGRYPHLKWWSRPSKKDREKALDCLEQVGMQDFHRRQIGELSGGQQQRVFIARALAQEADILFLDEPFAGIDLSSEQIIINLLRKIRNEGKTLFVVHHDLSKVEEYFDSLMLLNQRLVGFGEQKEVFKPQLISEAYNGNIATLHKDDHDEGQMVVVK</sequence>
<dbReference type="PANTHER" id="PTHR42734:SF5">
    <property type="entry name" value="IRON TRANSPORT SYSTEM ATP-BINDING PROTEIN HI_0361-RELATED"/>
    <property type="match status" value="1"/>
</dbReference>
<comment type="caution">
    <text evidence="6">The sequence shown here is derived from an EMBL/GenBank/DDBJ whole genome shotgun (WGS) entry which is preliminary data.</text>
</comment>
<dbReference type="InterPro" id="IPR003593">
    <property type="entry name" value="AAA+_ATPase"/>
</dbReference>
<dbReference type="CDD" id="cd03235">
    <property type="entry name" value="ABC_Metallic_Cations"/>
    <property type="match status" value="1"/>
</dbReference>
<dbReference type="PANTHER" id="PTHR42734">
    <property type="entry name" value="METAL TRANSPORT SYSTEM ATP-BINDING PROTEIN TM_0124-RELATED"/>
    <property type="match status" value="1"/>
</dbReference>
<dbReference type="RefSeq" id="WP_343781709.1">
    <property type="nucleotide sequence ID" value="NZ_BAAACZ010000005.1"/>
</dbReference>
<organism evidence="6 7">
    <name type="scientific">Alkalibacillus silvisoli</name>
    <dbReference type="NCBI Taxonomy" id="392823"/>
    <lineage>
        <taxon>Bacteria</taxon>
        <taxon>Bacillati</taxon>
        <taxon>Bacillota</taxon>
        <taxon>Bacilli</taxon>
        <taxon>Bacillales</taxon>
        <taxon>Bacillaceae</taxon>
        <taxon>Alkalibacillus</taxon>
    </lineage>
</organism>
<feature type="domain" description="ABC transporter" evidence="5">
    <location>
        <begin position="5"/>
        <end position="237"/>
    </location>
</feature>
<keyword evidence="7" id="KW-1185">Reference proteome</keyword>